<protein>
    <submittedName>
        <fullName evidence="2">MOSC domain-containing protein</fullName>
    </submittedName>
</protein>
<dbReference type="RefSeq" id="WP_377390520.1">
    <property type="nucleotide sequence ID" value="NZ_JBHSAN010000024.1"/>
</dbReference>
<sequence>MAGRIRGLYVYPVKGLSPQPLPEVTLEAGRGVPHDRAFALARPEGRYVPGLAEPLPKTQFFMLARDESLAAFTTHVDTATNMLRVEEDGREVLVADLGTPGGADEVTAFFARALGRTAEDAPVLAHADGRRFTDVSVVSDAMMNAVSLLNLESIRALEERIGEPVDPLRFRANVYFDGMPPFSERELVGEEITIGGLRLRGVLATKRCAATEVNPATGRRDLPLPRLLKREFGHIEMGVYAEVLTGGTVRPGDPIAYPAPG</sequence>
<dbReference type="EMBL" id="JBHUOF010000021">
    <property type="protein sequence ID" value="MFD2800767.1"/>
    <property type="molecule type" value="Genomic_DNA"/>
</dbReference>
<evidence type="ECO:0000259" key="1">
    <source>
        <dbReference type="PROSITE" id="PS51340"/>
    </source>
</evidence>
<gene>
    <name evidence="2" type="ORF">ACFS2C_15345</name>
</gene>
<dbReference type="InterPro" id="IPR052716">
    <property type="entry name" value="MOSC_domain"/>
</dbReference>
<dbReference type="InterPro" id="IPR005302">
    <property type="entry name" value="MoCF_Sase_C"/>
</dbReference>
<reference evidence="3" key="1">
    <citation type="journal article" date="2019" name="Int. J. Syst. Evol. Microbiol.">
        <title>The Global Catalogue of Microorganisms (GCM) 10K type strain sequencing project: providing services to taxonomists for standard genome sequencing and annotation.</title>
        <authorList>
            <consortium name="The Broad Institute Genomics Platform"/>
            <consortium name="The Broad Institute Genome Sequencing Center for Infectious Disease"/>
            <person name="Wu L."/>
            <person name="Ma J."/>
        </authorList>
    </citation>
    <scope>NUCLEOTIDE SEQUENCE [LARGE SCALE GENOMIC DNA]</scope>
    <source>
        <strain evidence="3">IBRC-M 10906</strain>
    </source>
</reference>
<dbReference type="Proteomes" id="UP001597478">
    <property type="component" value="Unassembled WGS sequence"/>
</dbReference>
<dbReference type="Pfam" id="PF03476">
    <property type="entry name" value="MOSC_N"/>
    <property type="match status" value="1"/>
</dbReference>
<feature type="domain" description="MOSC" evidence="1">
    <location>
        <begin position="111"/>
        <end position="258"/>
    </location>
</feature>
<dbReference type="SUPFAM" id="SSF50800">
    <property type="entry name" value="PK beta-barrel domain-like"/>
    <property type="match status" value="1"/>
</dbReference>
<dbReference type="InterPro" id="IPR005303">
    <property type="entry name" value="MOCOS_middle"/>
</dbReference>
<dbReference type="Pfam" id="PF03473">
    <property type="entry name" value="MOSC"/>
    <property type="match status" value="1"/>
</dbReference>
<dbReference type="Gene3D" id="2.40.33.20">
    <property type="entry name" value="PK beta-barrel domain-like"/>
    <property type="match status" value="1"/>
</dbReference>
<comment type="caution">
    <text evidence="2">The sequence shown here is derived from an EMBL/GenBank/DDBJ whole genome shotgun (WGS) entry which is preliminary data.</text>
</comment>
<evidence type="ECO:0000313" key="3">
    <source>
        <dbReference type="Proteomes" id="UP001597478"/>
    </source>
</evidence>
<dbReference type="PROSITE" id="PS51340">
    <property type="entry name" value="MOSC"/>
    <property type="match status" value="1"/>
</dbReference>
<name>A0ABW5WCE6_9PSEU</name>
<proteinExistence type="predicted"/>
<dbReference type="InterPro" id="IPR011037">
    <property type="entry name" value="Pyrv_Knase-like_insert_dom_sf"/>
</dbReference>
<dbReference type="PANTHER" id="PTHR36930">
    <property type="entry name" value="METAL-SULFUR CLUSTER BIOSYNTHESIS PROTEINS YUAD-RELATED"/>
    <property type="match status" value="1"/>
</dbReference>
<accession>A0ABW5WCE6</accession>
<dbReference type="PANTHER" id="PTHR36930:SF1">
    <property type="entry name" value="MOSC DOMAIN-CONTAINING PROTEIN"/>
    <property type="match status" value="1"/>
</dbReference>
<keyword evidence="3" id="KW-1185">Reference proteome</keyword>
<organism evidence="2 3">
    <name type="scientific">Prauserella oleivorans</name>
    <dbReference type="NCBI Taxonomy" id="1478153"/>
    <lineage>
        <taxon>Bacteria</taxon>
        <taxon>Bacillati</taxon>
        <taxon>Actinomycetota</taxon>
        <taxon>Actinomycetes</taxon>
        <taxon>Pseudonocardiales</taxon>
        <taxon>Pseudonocardiaceae</taxon>
        <taxon>Prauserella</taxon>
    </lineage>
</organism>
<evidence type="ECO:0000313" key="2">
    <source>
        <dbReference type="EMBL" id="MFD2800767.1"/>
    </source>
</evidence>